<dbReference type="Pfam" id="PF01124">
    <property type="entry name" value="MAPEG"/>
    <property type="match status" value="1"/>
</dbReference>
<keyword evidence="4 5" id="KW-0472">Membrane</keyword>
<dbReference type="RefSeq" id="WP_157746772.1">
    <property type="nucleotide sequence ID" value="NZ_AP014946.1"/>
</dbReference>
<evidence type="ECO:0000256" key="1">
    <source>
        <dbReference type="ARBA" id="ARBA00004370"/>
    </source>
</evidence>
<evidence type="ECO:0000313" key="7">
    <source>
        <dbReference type="Proteomes" id="UP000236884"/>
    </source>
</evidence>
<evidence type="ECO:0000256" key="4">
    <source>
        <dbReference type="ARBA" id="ARBA00023136"/>
    </source>
</evidence>
<dbReference type="InterPro" id="IPR001129">
    <property type="entry name" value="Membr-assoc_MAPEG"/>
</dbReference>
<gene>
    <name evidence="6" type="ORF">GJW-30_1_03340</name>
</gene>
<keyword evidence="2 5" id="KW-0812">Transmembrane</keyword>
<dbReference type="Proteomes" id="UP000236884">
    <property type="component" value="Chromosome"/>
</dbReference>
<dbReference type="EMBL" id="AP014946">
    <property type="protein sequence ID" value="BAT60790.1"/>
    <property type="molecule type" value="Genomic_DNA"/>
</dbReference>
<dbReference type="InterPro" id="IPR023352">
    <property type="entry name" value="MAPEG-like_dom_sf"/>
</dbReference>
<dbReference type="Gene3D" id="1.20.120.550">
    <property type="entry name" value="Membrane associated eicosanoid/glutathione metabolism-like domain"/>
    <property type="match status" value="1"/>
</dbReference>
<organism evidence="6 7">
    <name type="scientific">Variibacter gotjawalensis</name>
    <dbReference type="NCBI Taxonomy" id="1333996"/>
    <lineage>
        <taxon>Bacteria</taxon>
        <taxon>Pseudomonadati</taxon>
        <taxon>Pseudomonadota</taxon>
        <taxon>Alphaproteobacteria</taxon>
        <taxon>Hyphomicrobiales</taxon>
        <taxon>Nitrobacteraceae</taxon>
        <taxon>Variibacter</taxon>
    </lineage>
</organism>
<keyword evidence="3 5" id="KW-1133">Transmembrane helix</keyword>
<feature type="transmembrane region" description="Helical" evidence="5">
    <location>
        <begin position="6"/>
        <end position="26"/>
    </location>
</feature>
<feature type="transmembrane region" description="Helical" evidence="5">
    <location>
        <begin position="117"/>
        <end position="138"/>
    </location>
</feature>
<evidence type="ECO:0000256" key="5">
    <source>
        <dbReference type="SAM" id="Phobius"/>
    </source>
</evidence>
<evidence type="ECO:0000313" key="6">
    <source>
        <dbReference type="EMBL" id="BAT60790.1"/>
    </source>
</evidence>
<feature type="transmembrane region" description="Helical" evidence="5">
    <location>
        <begin position="85"/>
        <end position="105"/>
    </location>
</feature>
<comment type="subcellular location">
    <subcellularLocation>
        <location evidence="1">Membrane</location>
    </subcellularLocation>
</comment>
<evidence type="ECO:0000256" key="2">
    <source>
        <dbReference type="ARBA" id="ARBA00022692"/>
    </source>
</evidence>
<proteinExistence type="predicted"/>
<keyword evidence="7" id="KW-1185">Reference proteome</keyword>
<sequence>MLVQATLVPLFVQVALTFALMFGMIFTRIGVLNDKSVHPRDIVLGQPNWPEQPTKFANAFRNQFELPVLFYVLCILAIITRQADFLFVILAWIFVAARLAQAFIAVTSNKLQLRGGFFFLSAIVLVIMWALFAIDVIFGL</sequence>
<protein>
    <submittedName>
        <fullName evidence="6">MAPEG family protein</fullName>
    </submittedName>
</protein>
<dbReference type="AlphaFoldDB" id="A0A0S3PXZ9"/>
<feature type="transmembrane region" description="Helical" evidence="5">
    <location>
        <begin position="64"/>
        <end position="79"/>
    </location>
</feature>
<name>A0A0S3PXZ9_9BRAD</name>
<evidence type="ECO:0000256" key="3">
    <source>
        <dbReference type="ARBA" id="ARBA00022989"/>
    </source>
</evidence>
<dbReference type="SUPFAM" id="SSF161084">
    <property type="entry name" value="MAPEG domain-like"/>
    <property type="match status" value="1"/>
</dbReference>
<reference evidence="6 7" key="1">
    <citation type="submission" date="2015-08" db="EMBL/GenBank/DDBJ databases">
        <title>Investigation of the bacterial diversity of lava forest soil.</title>
        <authorList>
            <person name="Lee J.S."/>
        </authorList>
    </citation>
    <scope>NUCLEOTIDE SEQUENCE [LARGE SCALE GENOMIC DNA]</scope>
    <source>
        <strain evidence="6 7">GJW-30</strain>
    </source>
</reference>
<dbReference type="KEGG" id="vgo:GJW-30_1_03340"/>
<accession>A0A0S3PXZ9</accession>
<dbReference type="GO" id="GO:0016020">
    <property type="term" value="C:membrane"/>
    <property type="evidence" value="ECO:0007669"/>
    <property type="project" value="UniProtKB-SubCell"/>
</dbReference>